<reference evidence="2 4" key="2">
    <citation type="submission" date="2019-03" db="EMBL/GenBank/DDBJ databases">
        <title>Genomics of glacier-inhabiting Cryobacterium strains.</title>
        <authorList>
            <person name="Liu Q."/>
            <person name="Xin Y.-H."/>
        </authorList>
    </citation>
    <scope>NUCLEOTIDE SEQUENCE [LARGE SCALE GENOMIC DNA]</scope>
    <source>
        <strain evidence="2 4">Hh34</strain>
    </source>
</reference>
<dbReference type="RefSeq" id="WP_134495650.1">
    <property type="nucleotide sequence ID" value="NZ_BKAC01000020.1"/>
</dbReference>
<reference evidence="1 3" key="1">
    <citation type="submission" date="2016-10" db="EMBL/GenBank/DDBJ databases">
        <authorList>
            <person name="Varghese N."/>
            <person name="Submissions S."/>
        </authorList>
    </citation>
    <scope>NUCLEOTIDE SEQUENCE [LARGE SCALE GENOMIC DNA]</scope>
    <source>
        <strain evidence="1 3">GMCC 1.11211</strain>
    </source>
</reference>
<protein>
    <submittedName>
        <fullName evidence="2">Uncharacterized protein</fullName>
    </submittedName>
</protein>
<dbReference type="Proteomes" id="UP000199681">
    <property type="component" value="Unassembled WGS sequence"/>
</dbReference>
<evidence type="ECO:0000313" key="3">
    <source>
        <dbReference type="Proteomes" id="UP000199681"/>
    </source>
</evidence>
<dbReference type="AlphaFoldDB" id="A0A1I3DAR8"/>
<dbReference type="EMBL" id="FOPW01000017">
    <property type="protein sequence ID" value="SFH83648.1"/>
    <property type="molecule type" value="Genomic_DNA"/>
</dbReference>
<name>A0A1I3DAR8_9MICO</name>
<dbReference type="EMBL" id="SOFE01000029">
    <property type="protein sequence ID" value="TFB81835.1"/>
    <property type="molecule type" value="Genomic_DNA"/>
</dbReference>
<evidence type="ECO:0000313" key="2">
    <source>
        <dbReference type="EMBL" id="TFB81835.1"/>
    </source>
</evidence>
<accession>A0A1I3DAR8</accession>
<evidence type="ECO:0000313" key="1">
    <source>
        <dbReference type="EMBL" id="SFH83648.1"/>
    </source>
</evidence>
<organism evidence="2 4">
    <name type="scientific">Cryobacterium levicorallinum</name>
    <dbReference type="NCBI Taxonomy" id="995038"/>
    <lineage>
        <taxon>Bacteria</taxon>
        <taxon>Bacillati</taxon>
        <taxon>Actinomycetota</taxon>
        <taxon>Actinomycetes</taxon>
        <taxon>Micrococcales</taxon>
        <taxon>Microbacteriaceae</taxon>
        <taxon>Cryobacterium</taxon>
    </lineage>
</organism>
<sequence>MHTKLMTEHELSEFLTESRQARRDGLLKEWQIEALDRLGISWVDFNSSPNDYRRAVADRFEELGIDNGSTHVDRNRGLVAHLQAQKWEPFEIADAAVAGNLN</sequence>
<evidence type="ECO:0000313" key="4">
    <source>
        <dbReference type="Proteomes" id="UP000297963"/>
    </source>
</evidence>
<keyword evidence="3" id="KW-1185">Reference proteome</keyword>
<dbReference type="Proteomes" id="UP000297963">
    <property type="component" value="Unassembled WGS sequence"/>
</dbReference>
<gene>
    <name evidence="2" type="ORF">E3O11_16295</name>
    <name evidence="1" type="ORF">SAMN05216274_11720</name>
</gene>
<comment type="caution">
    <text evidence="2">The sequence shown here is derived from an EMBL/GenBank/DDBJ whole genome shotgun (WGS) entry which is preliminary data.</text>
</comment>
<proteinExistence type="predicted"/>